<dbReference type="KEGG" id="osn:115224555"/>
<keyword evidence="3" id="KW-1185">Reference proteome</keyword>
<evidence type="ECO:0000313" key="4">
    <source>
        <dbReference type="RefSeq" id="XP_029651326.1"/>
    </source>
</evidence>
<evidence type="ECO:0000256" key="1">
    <source>
        <dbReference type="SAM" id="MobiDB-lite"/>
    </source>
</evidence>
<dbReference type="SMART" id="SM00595">
    <property type="entry name" value="MADF"/>
    <property type="match status" value="1"/>
</dbReference>
<dbReference type="RefSeq" id="XP_029651326.1">
    <property type="nucleotide sequence ID" value="XM_029795466.2"/>
</dbReference>
<gene>
    <name evidence="4" type="primary">LOC115224555</name>
</gene>
<dbReference type="Proteomes" id="UP000515154">
    <property type="component" value="Linkage group LG25"/>
</dbReference>
<evidence type="ECO:0000313" key="3">
    <source>
        <dbReference type="Proteomes" id="UP000515154"/>
    </source>
</evidence>
<feature type="region of interest" description="Disordered" evidence="1">
    <location>
        <begin position="118"/>
        <end position="138"/>
    </location>
</feature>
<dbReference type="PANTHER" id="PTHR21505:SF12">
    <property type="entry name" value="MADF DOMAIN-CONTAINING PROTEIN-RELATED"/>
    <property type="match status" value="1"/>
</dbReference>
<dbReference type="PROSITE" id="PS51029">
    <property type="entry name" value="MADF"/>
    <property type="match status" value="1"/>
</dbReference>
<name>A0A6P7TQZ0_9MOLL</name>
<reference evidence="4" key="1">
    <citation type="submission" date="2025-08" db="UniProtKB">
        <authorList>
            <consortium name="RefSeq"/>
        </authorList>
    </citation>
    <scope>IDENTIFICATION</scope>
</reference>
<accession>A0A6P7TQZ0</accession>
<sequence length="328" mass="38484">MASMERVDLTMTSSQIELLIELYRERELLWNPDHENYTYRPARAMALREIAEKMGVGWTEDLVKKKWNVLKSAYNRELKRLIELSRISSDVYAPQWWLFQNLDRFLRPHALSRKRAVESHSIEDGSPGPSFERIDDSHDGSMECGEAKERFMRTESARSSCMKPEDMQTICIEPEVIQNIYMEPENIQTLLTEPQEVRNRSIKQESQTNGWRDYSLVRNDGLASGGERFSLSEEVSNSLENRAKKTAFNHCTLMVDQLRNRMDSRTVQLNERRDAEDFYCDMMAIELKSISNEDLKDEAKFEMMRILKDFKKKDRQLKQNALPAPDHI</sequence>
<proteinExistence type="predicted"/>
<dbReference type="AlphaFoldDB" id="A0A6P7TQZ0"/>
<organism evidence="3 4">
    <name type="scientific">Octopus sinensis</name>
    <name type="common">East Asian common octopus</name>
    <dbReference type="NCBI Taxonomy" id="2607531"/>
    <lineage>
        <taxon>Eukaryota</taxon>
        <taxon>Metazoa</taxon>
        <taxon>Spiralia</taxon>
        <taxon>Lophotrochozoa</taxon>
        <taxon>Mollusca</taxon>
        <taxon>Cephalopoda</taxon>
        <taxon>Coleoidea</taxon>
        <taxon>Octopodiformes</taxon>
        <taxon>Octopoda</taxon>
        <taxon>Incirrata</taxon>
        <taxon>Octopodidae</taxon>
        <taxon>Octopus</taxon>
    </lineage>
</organism>
<dbReference type="PANTHER" id="PTHR21505">
    <property type="entry name" value="MADF DOMAIN-CONTAINING PROTEIN-RELATED"/>
    <property type="match status" value="1"/>
</dbReference>
<dbReference type="InterPro" id="IPR006578">
    <property type="entry name" value="MADF-dom"/>
</dbReference>
<protein>
    <submittedName>
        <fullName evidence="4">Uncharacterized protein LOC115224555</fullName>
    </submittedName>
</protein>
<evidence type="ECO:0000259" key="2">
    <source>
        <dbReference type="PROSITE" id="PS51029"/>
    </source>
</evidence>
<dbReference type="Pfam" id="PF10545">
    <property type="entry name" value="MADF_DNA_bdg"/>
    <property type="match status" value="1"/>
</dbReference>
<feature type="domain" description="MADF" evidence="2">
    <location>
        <begin position="18"/>
        <end position="110"/>
    </location>
</feature>